<evidence type="ECO:0000256" key="5">
    <source>
        <dbReference type="ARBA" id="ARBA00023014"/>
    </source>
</evidence>
<gene>
    <name evidence="7" type="ORF">CYMTET_54425</name>
</gene>
<keyword evidence="5" id="KW-0411">Iron-sulfur</keyword>
<evidence type="ECO:0000256" key="1">
    <source>
        <dbReference type="ARBA" id="ARBA00001966"/>
    </source>
</evidence>
<dbReference type="InterPro" id="IPR036008">
    <property type="entry name" value="Aconitase_4Fe-4S_dom"/>
</dbReference>
<dbReference type="Pfam" id="PF00330">
    <property type="entry name" value="Aconitase"/>
    <property type="match status" value="1"/>
</dbReference>
<comment type="caution">
    <text evidence="7">The sequence shown here is derived from an EMBL/GenBank/DDBJ whole genome shotgun (WGS) entry which is preliminary data.</text>
</comment>
<name>A0AAE0BGR3_9CHLO</name>
<protein>
    <recommendedName>
        <fullName evidence="6">Aconitase/3-isopropylmalate dehydratase large subunit alpha/beta/alpha domain-containing protein</fullName>
    </recommendedName>
</protein>
<dbReference type="GO" id="GO:0003994">
    <property type="term" value="F:aconitate hydratase activity"/>
    <property type="evidence" value="ECO:0007669"/>
    <property type="project" value="TreeGrafter"/>
</dbReference>
<dbReference type="PANTHER" id="PTHR43160:SF3">
    <property type="entry name" value="ACONITATE HYDRATASE, MITOCHONDRIAL"/>
    <property type="match status" value="1"/>
</dbReference>
<proteinExistence type="inferred from homology"/>
<sequence length="417" mass="44550">MLRRWSLFAAQHQGMVSSFYTQRFGANFASASAEKVIRANGRRTFSYETFAAKIAVARTQRDSPFTLTEKIIYGHLEDPEKANLVEGSPLNLRADVVSVQGEAVNGLLKKVEAAGLRETAVPALLHCDRALEADDALARRAAQHGIQLVKPSSGSTHQVLLDKHAAPGRLLVGLNTGSSSPGGLGLLVGAGESEVFELLAGRSLQTRVPKVIGVMLKGELEGWSSPEDIGFELLEQLGSEGGSGAVLEYFGEGVEELSATSMASVGRVGDEVGAIASVFPYNDSVRDYLYATGRNDEGTQADRHIDCLTADKGVTYEELVKIDLSQVKARVSGGLWENGRPAVWPLQDFSSALRQHGFPDLLSGGLIGGSFEELSRAASVARQVLKLGLKAMIPFCIVPGSAEIAKAMAGRLTREVW</sequence>
<dbReference type="Gene3D" id="3.40.1060.10">
    <property type="entry name" value="Aconitase, Domain 2"/>
    <property type="match status" value="1"/>
</dbReference>
<comment type="cofactor">
    <cofactor evidence="1">
        <name>[4Fe-4S] cluster</name>
        <dbReference type="ChEBI" id="CHEBI:49883"/>
    </cofactor>
</comment>
<dbReference type="InterPro" id="IPR015931">
    <property type="entry name" value="Acnase/IPM_dHydase_lsu_aba_1/3"/>
</dbReference>
<dbReference type="AlphaFoldDB" id="A0AAE0BGR3"/>
<evidence type="ECO:0000313" key="8">
    <source>
        <dbReference type="Proteomes" id="UP001190700"/>
    </source>
</evidence>
<evidence type="ECO:0000256" key="4">
    <source>
        <dbReference type="ARBA" id="ARBA00023004"/>
    </source>
</evidence>
<dbReference type="GO" id="GO:0046872">
    <property type="term" value="F:metal ion binding"/>
    <property type="evidence" value="ECO:0007669"/>
    <property type="project" value="UniProtKB-KW"/>
</dbReference>
<feature type="domain" description="Aconitase/3-isopropylmalate dehydratase large subunit alpha/beta/alpha" evidence="6">
    <location>
        <begin position="133"/>
        <end position="334"/>
    </location>
</feature>
<dbReference type="GO" id="GO:0051539">
    <property type="term" value="F:4 iron, 4 sulfur cluster binding"/>
    <property type="evidence" value="ECO:0007669"/>
    <property type="project" value="TreeGrafter"/>
</dbReference>
<keyword evidence="3" id="KW-0479">Metal-binding</keyword>
<accession>A0AAE0BGR3</accession>
<dbReference type="InterPro" id="IPR015932">
    <property type="entry name" value="Aconitase_dom2"/>
</dbReference>
<reference evidence="7 8" key="1">
    <citation type="journal article" date="2015" name="Genome Biol. Evol.">
        <title>Comparative Genomics of a Bacterivorous Green Alga Reveals Evolutionary Causalities and Consequences of Phago-Mixotrophic Mode of Nutrition.</title>
        <authorList>
            <person name="Burns J.A."/>
            <person name="Paasch A."/>
            <person name="Narechania A."/>
            <person name="Kim E."/>
        </authorList>
    </citation>
    <scope>NUCLEOTIDE SEQUENCE [LARGE SCALE GENOMIC DNA]</scope>
    <source>
        <strain evidence="7 8">PLY_AMNH</strain>
    </source>
</reference>
<dbReference type="GO" id="GO:0005739">
    <property type="term" value="C:mitochondrion"/>
    <property type="evidence" value="ECO:0007669"/>
    <property type="project" value="TreeGrafter"/>
</dbReference>
<dbReference type="PRINTS" id="PR00415">
    <property type="entry name" value="ACONITASE"/>
</dbReference>
<dbReference type="InterPro" id="IPR001030">
    <property type="entry name" value="Acoase/IPM_deHydtase_lsu_aba"/>
</dbReference>
<dbReference type="InterPro" id="IPR050926">
    <property type="entry name" value="Aconitase/IPM_isomerase"/>
</dbReference>
<dbReference type="Proteomes" id="UP001190700">
    <property type="component" value="Unassembled WGS sequence"/>
</dbReference>
<keyword evidence="4" id="KW-0408">Iron</keyword>
<evidence type="ECO:0000313" key="7">
    <source>
        <dbReference type="EMBL" id="KAK3235369.1"/>
    </source>
</evidence>
<dbReference type="PANTHER" id="PTHR43160">
    <property type="entry name" value="ACONITATE HYDRATASE B"/>
    <property type="match status" value="1"/>
</dbReference>
<dbReference type="GO" id="GO:0005829">
    <property type="term" value="C:cytosol"/>
    <property type="evidence" value="ECO:0007669"/>
    <property type="project" value="TreeGrafter"/>
</dbReference>
<evidence type="ECO:0000256" key="3">
    <source>
        <dbReference type="ARBA" id="ARBA00022723"/>
    </source>
</evidence>
<keyword evidence="8" id="KW-1185">Reference proteome</keyword>
<evidence type="ECO:0000256" key="2">
    <source>
        <dbReference type="ARBA" id="ARBA00007185"/>
    </source>
</evidence>
<dbReference type="EMBL" id="LGRX02035307">
    <property type="protein sequence ID" value="KAK3235369.1"/>
    <property type="molecule type" value="Genomic_DNA"/>
</dbReference>
<evidence type="ECO:0000259" key="6">
    <source>
        <dbReference type="Pfam" id="PF00330"/>
    </source>
</evidence>
<comment type="similarity">
    <text evidence="2">Belongs to the aconitase/IPM isomerase family.</text>
</comment>
<dbReference type="Gene3D" id="3.30.499.10">
    <property type="entry name" value="Aconitase, domain 3"/>
    <property type="match status" value="1"/>
</dbReference>
<organism evidence="7 8">
    <name type="scientific">Cymbomonas tetramitiformis</name>
    <dbReference type="NCBI Taxonomy" id="36881"/>
    <lineage>
        <taxon>Eukaryota</taxon>
        <taxon>Viridiplantae</taxon>
        <taxon>Chlorophyta</taxon>
        <taxon>Pyramimonadophyceae</taxon>
        <taxon>Pyramimonadales</taxon>
        <taxon>Pyramimonadaceae</taxon>
        <taxon>Cymbomonas</taxon>
    </lineage>
</organism>
<dbReference type="SUPFAM" id="SSF53732">
    <property type="entry name" value="Aconitase iron-sulfur domain"/>
    <property type="match status" value="1"/>
</dbReference>
<dbReference type="GO" id="GO:0006099">
    <property type="term" value="P:tricarboxylic acid cycle"/>
    <property type="evidence" value="ECO:0007669"/>
    <property type="project" value="TreeGrafter"/>
</dbReference>